<dbReference type="EMBL" id="CAEKKB010000004">
    <property type="protein sequence ID" value="CAB4306563.1"/>
    <property type="molecule type" value="Genomic_DNA"/>
</dbReference>
<reference evidence="4" key="1">
    <citation type="journal article" date="2020" name="Genome Biol.">
        <title>Gamete binning: chromosome-level and haplotype-resolved genome assembly enabled by high-throughput single-cell sequencing of gamete genomes.</title>
        <authorList>
            <person name="Campoy J.A."/>
            <person name="Sun H."/>
            <person name="Goel M."/>
            <person name="Jiao W.-B."/>
            <person name="Folz-Donahue K."/>
            <person name="Wang N."/>
            <person name="Rubio M."/>
            <person name="Liu C."/>
            <person name="Kukat C."/>
            <person name="Ruiz D."/>
            <person name="Huettel B."/>
            <person name="Schneeberger K."/>
        </authorList>
    </citation>
    <scope>NUCLEOTIDE SEQUENCE [LARGE SCALE GENOMIC DNA]</scope>
    <source>
        <strain evidence="4">cv. Rojo Pasion</strain>
    </source>
</reference>
<name>A0A6J5X1N6_PRUAR</name>
<keyword evidence="4" id="KW-1185">Reference proteome</keyword>
<gene>
    <name evidence="3" type="ORF">ORAREDHAP_LOCUS24777</name>
</gene>
<feature type="compositionally biased region" description="Basic and acidic residues" evidence="1">
    <location>
        <begin position="35"/>
        <end position="59"/>
    </location>
</feature>
<accession>A0A6J5X1N6</accession>
<organism evidence="3 4">
    <name type="scientific">Prunus armeniaca</name>
    <name type="common">Apricot</name>
    <name type="synonym">Armeniaca vulgaris</name>
    <dbReference type="NCBI Taxonomy" id="36596"/>
    <lineage>
        <taxon>Eukaryota</taxon>
        <taxon>Viridiplantae</taxon>
        <taxon>Streptophyta</taxon>
        <taxon>Embryophyta</taxon>
        <taxon>Tracheophyta</taxon>
        <taxon>Spermatophyta</taxon>
        <taxon>Magnoliopsida</taxon>
        <taxon>eudicotyledons</taxon>
        <taxon>Gunneridae</taxon>
        <taxon>Pentapetalae</taxon>
        <taxon>rosids</taxon>
        <taxon>fabids</taxon>
        <taxon>Rosales</taxon>
        <taxon>Rosaceae</taxon>
        <taxon>Amygdaloideae</taxon>
        <taxon>Amygdaleae</taxon>
        <taxon>Prunus</taxon>
    </lineage>
</organism>
<evidence type="ECO:0000256" key="2">
    <source>
        <dbReference type="SAM" id="Phobius"/>
    </source>
</evidence>
<feature type="transmembrane region" description="Helical" evidence="2">
    <location>
        <begin position="156"/>
        <end position="179"/>
    </location>
</feature>
<keyword evidence="2" id="KW-0472">Membrane</keyword>
<evidence type="ECO:0008006" key="5">
    <source>
        <dbReference type="Google" id="ProtNLM"/>
    </source>
</evidence>
<proteinExistence type="predicted"/>
<keyword evidence="2" id="KW-0812">Transmembrane</keyword>
<evidence type="ECO:0000256" key="1">
    <source>
        <dbReference type="SAM" id="MobiDB-lite"/>
    </source>
</evidence>
<dbReference type="OrthoDB" id="26525at2759"/>
<feature type="transmembrane region" description="Helical" evidence="2">
    <location>
        <begin position="73"/>
        <end position="95"/>
    </location>
</feature>
<feature type="region of interest" description="Disordered" evidence="1">
    <location>
        <begin position="27"/>
        <end position="66"/>
    </location>
</feature>
<keyword evidence="2" id="KW-1133">Transmembrane helix</keyword>
<protein>
    <recommendedName>
        <fullName evidence="5">EF-hand domain-containing protein</fullName>
    </recommendedName>
</protein>
<evidence type="ECO:0000313" key="4">
    <source>
        <dbReference type="Proteomes" id="UP000507245"/>
    </source>
</evidence>
<evidence type="ECO:0000313" key="3">
    <source>
        <dbReference type="EMBL" id="CAB4306563.1"/>
    </source>
</evidence>
<dbReference type="AlphaFoldDB" id="A0A6J5X1N6"/>
<feature type="transmembrane region" description="Helical" evidence="2">
    <location>
        <begin position="101"/>
        <end position="122"/>
    </location>
</feature>
<sequence>MEEFDISGDSQIVETEFVNGISKWINPAKPSANDNSHEHKSFFRRNPKNEKTKEDQKRTVEKKKKANGADKSWTNLVKAAYLLILGTGITVLLAVPPHTNYARILYCCKHPFILNLVCLIPWATNYKLALRSVTSAREKTDNAISLTLSENVNWKLLFKFISGWVLTIVFCSGVAYAIFSVSIHSPAYVVP</sequence>
<dbReference type="Proteomes" id="UP000507245">
    <property type="component" value="Unassembled WGS sequence"/>
</dbReference>